<reference evidence="1 2" key="1">
    <citation type="journal article" date="2018" name="BMC Genomics">
        <title>Comparative genomics of the wheat fungal pathogen Pyrenophora tritici-repentis reveals chromosomal variations and genome plasticity.</title>
        <authorList>
            <person name="Moolhuijzen P."/>
            <person name="See P.T."/>
            <person name="Hane J.K."/>
            <person name="Shi G."/>
            <person name="Liu Z."/>
            <person name="Oliver R.P."/>
            <person name="Moffat C.S."/>
        </authorList>
    </citation>
    <scope>NUCLEOTIDE SEQUENCE [LARGE SCALE GENOMIC DNA]</scope>
    <source>
        <strain evidence="1">M4</strain>
    </source>
</reference>
<dbReference type="Proteomes" id="UP000245464">
    <property type="component" value="Chromosome 2"/>
</dbReference>
<evidence type="ECO:0000313" key="1">
    <source>
        <dbReference type="EMBL" id="KAF7574032.1"/>
    </source>
</evidence>
<sequence>MASSAWRVFITSAAGITGNSSFAYAAAVPAAWACLNVGIANGP</sequence>
<accession>A0A5M9LMF8</accession>
<name>A0A5M9LMF8_9PLEO</name>
<dbReference type="AlphaFoldDB" id="A0A5M9LMF8"/>
<evidence type="ECO:0000313" key="2">
    <source>
        <dbReference type="Proteomes" id="UP000245464"/>
    </source>
</evidence>
<proteinExistence type="predicted"/>
<comment type="caution">
    <text evidence="1">The sequence shown here is derived from an EMBL/GenBank/DDBJ whole genome shotgun (WGS) entry which is preliminary data.</text>
</comment>
<organism evidence="1 2">
    <name type="scientific">Pyrenophora tritici-repentis</name>
    <dbReference type="NCBI Taxonomy" id="45151"/>
    <lineage>
        <taxon>Eukaryota</taxon>
        <taxon>Fungi</taxon>
        <taxon>Dikarya</taxon>
        <taxon>Ascomycota</taxon>
        <taxon>Pezizomycotina</taxon>
        <taxon>Dothideomycetes</taxon>
        <taxon>Pleosporomycetidae</taxon>
        <taxon>Pleosporales</taxon>
        <taxon>Pleosporineae</taxon>
        <taxon>Pleosporaceae</taxon>
        <taxon>Pyrenophora</taxon>
    </lineage>
</organism>
<protein>
    <submittedName>
        <fullName evidence="1">Uncharacterized protein</fullName>
    </submittedName>
</protein>
<dbReference type="GeneID" id="90955280"/>
<dbReference type="EMBL" id="NQIK02000002">
    <property type="protein sequence ID" value="KAF7574032.1"/>
    <property type="molecule type" value="Genomic_DNA"/>
</dbReference>
<gene>
    <name evidence="1" type="ORF">PtrM4_056550</name>
</gene>
<dbReference type="KEGG" id="ptrr:90955280"/>
<dbReference type="RefSeq" id="XP_065963883.1">
    <property type="nucleotide sequence ID" value="XM_066105256.1"/>
</dbReference>